<dbReference type="SUPFAM" id="SSF51735">
    <property type="entry name" value="NAD(P)-binding Rossmann-fold domains"/>
    <property type="match status" value="1"/>
</dbReference>
<dbReference type="Gene3D" id="3.40.50.720">
    <property type="entry name" value="NAD(P)-binding Rossmann-like Domain"/>
    <property type="match status" value="1"/>
</dbReference>
<dbReference type="PANTHER" id="PTHR43162">
    <property type="match status" value="1"/>
</dbReference>
<feature type="domain" description="NAD(P)-binding" evidence="1">
    <location>
        <begin position="6"/>
        <end position="170"/>
    </location>
</feature>
<accession>A0AB39T2W8</accession>
<evidence type="ECO:0000313" key="2">
    <source>
        <dbReference type="EMBL" id="XDQ73709.1"/>
    </source>
</evidence>
<dbReference type="InterPro" id="IPR036291">
    <property type="entry name" value="NAD(P)-bd_dom_sf"/>
</dbReference>
<protein>
    <submittedName>
        <fullName evidence="2">SDR family oxidoreductase</fullName>
    </submittedName>
</protein>
<dbReference type="AlphaFoldDB" id="A0AB39T2W8"/>
<dbReference type="RefSeq" id="WP_369146275.1">
    <property type="nucleotide sequence ID" value="NZ_CP163444.1"/>
</dbReference>
<dbReference type="InterPro" id="IPR051604">
    <property type="entry name" value="Ergot_Alk_Oxidoreductase"/>
</dbReference>
<organism evidence="2">
    <name type="scientific">Streptomyces sp. R44</name>
    <dbReference type="NCBI Taxonomy" id="3238633"/>
    <lineage>
        <taxon>Bacteria</taxon>
        <taxon>Bacillati</taxon>
        <taxon>Actinomycetota</taxon>
        <taxon>Actinomycetes</taxon>
        <taxon>Kitasatosporales</taxon>
        <taxon>Streptomycetaceae</taxon>
        <taxon>Streptomyces</taxon>
    </lineage>
</organism>
<dbReference type="Gene3D" id="3.90.25.10">
    <property type="entry name" value="UDP-galactose 4-epimerase, domain 1"/>
    <property type="match status" value="1"/>
</dbReference>
<gene>
    <name evidence="2" type="ORF">AB5J54_25740</name>
</gene>
<evidence type="ECO:0000259" key="1">
    <source>
        <dbReference type="Pfam" id="PF13460"/>
    </source>
</evidence>
<reference evidence="2" key="1">
    <citation type="submission" date="2024-07" db="EMBL/GenBank/DDBJ databases">
        <authorList>
            <person name="Yu S.T."/>
        </authorList>
    </citation>
    <scope>NUCLEOTIDE SEQUENCE</scope>
    <source>
        <strain evidence="2">R44</strain>
    </source>
</reference>
<dbReference type="InterPro" id="IPR016040">
    <property type="entry name" value="NAD(P)-bd_dom"/>
</dbReference>
<name>A0AB39T2W8_9ACTN</name>
<dbReference type="EMBL" id="CP163444">
    <property type="protein sequence ID" value="XDQ73709.1"/>
    <property type="molecule type" value="Genomic_DNA"/>
</dbReference>
<sequence length="276" mass="29504">MILVSGATGHVGRPLVDELLAAGRKVRALSRDPHGAGLPAGVEVAATADLPLEGITSAFFVMAAFPGGTAEPIARLKEAGVRRIVALSSYSVLDDDPKNMIAVKHRDLERQIRETGAEWTFLRPAGGLAATALEWAGQIRTEGVARFPFGEAWTAPVHERDIAAVAARALLTDELVGEAPLFSGPESITYADRARIIGEATGQPVRFAELSHDEARQAWRAAGIPPHAVEARLRMFATMVGRPHEISPVDPYLGRPGLSFAQWAADHADAFRKGTK</sequence>
<dbReference type="Pfam" id="PF13460">
    <property type="entry name" value="NAD_binding_10"/>
    <property type="match status" value="1"/>
</dbReference>
<dbReference type="PANTHER" id="PTHR43162:SF1">
    <property type="entry name" value="PRESTALK A DIFFERENTIATION PROTEIN A"/>
    <property type="match status" value="1"/>
</dbReference>
<proteinExistence type="predicted"/>